<evidence type="ECO:0000313" key="5">
    <source>
        <dbReference type="Proteomes" id="UP001595867"/>
    </source>
</evidence>
<dbReference type="Pfam" id="PF12802">
    <property type="entry name" value="MarR_2"/>
    <property type="match status" value="1"/>
</dbReference>
<dbReference type="SUPFAM" id="SSF53067">
    <property type="entry name" value="Actin-like ATPase domain"/>
    <property type="match status" value="1"/>
</dbReference>
<feature type="region of interest" description="Disordered" evidence="2">
    <location>
        <begin position="1"/>
        <end position="32"/>
    </location>
</feature>
<comment type="similarity">
    <text evidence="1">Belongs to the ROK (NagC/XylR) family.</text>
</comment>
<dbReference type="InterPro" id="IPR036388">
    <property type="entry name" value="WH-like_DNA-bd_sf"/>
</dbReference>
<dbReference type="EMBL" id="JBHSBL010000015">
    <property type="protein sequence ID" value="MFC4066620.1"/>
    <property type="molecule type" value="Genomic_DNA"/>
</dbReference>
<dbReference type="Gene3D" id="3.30.420.40">
    <property type="match status" value="2"/>
</dbReference>
<organism evidence="4 5">
    <name type="scientific">Actinoplanes subglobosus</name>
    <dbReference type="NCBI Taxonomy" id="1547892"/>
    <lineage>
        <taxon>Bacteria</taxon>
        <taxon>Bacillati</taxon>
        <taxon>Actinomycetota</taxon>
        <taxon>Actinomycetes</taxon>
        <taxon>Micromonosporales</taxon>
        <taxon>Micromonosporaceae</taxon>
        <taxon>Actinoplanes</taxon>
    </lineage>
</organism>
<dbReference type="PANTHER" id="PTHR18964">
    <property type="entry name" value="ROK (REPRESSOR, ORF, KINASE) FAMILY"/>
    <property type="match status" value="1"/>
</dbReference>
<evidence type="ECO:0000256" key="2">
    <source>
        <dbReference type="SAM" id="MobiDB-lite"/>
    </source>
</evidence>
<sequence length="416" mass="42471">MAIYAGRMIDGRRTTRRGDLPSPGARRSRDSAGAVLRAVLDHGPIARSSVARATGLSPASVSGVVGSLLERGLVREVPEAAGPPGIGRPHVPLDLPGGGPAVIGVHIAVPRITVSLLDLRGRIVAQSTEPHGRTDPASVIAAVAALIAALRRRHASRRRILGLGVATGGWVDSPNGTIVEHPALGWRDVPIAAELAAVTGLPVRADTNSRALLRGELLFGDVAVRARESAVHLFVGNVVDVAFATGGAVHQGPRSASGAVAHLPVEGCREACSCGRVGCLQAAVSERVLIRRALADRLIDRPEIPALVEAAAAGSAGAVALLRERARLVGRAAALLLDLFDPEVLIVAEAGANQLPGSLAMLRAEIAARSSAGAGVDRVVCPSSFPGAVLAVAGGSVALDQVYASPLDLQAHLKAS</sequence>
<gene>
    <name evidence="4" type="ORF">ACFO0C_16915</name>
</gene>
<reference evidence="5" key="1">
    <citation type="journal article" date="2019" name="Int. J. Syst. Evol. Microbiol.">
        <title>The Global Catalogue of Microorganisms (GCM) 10K type strain sequencing project: providing services to taxonomists for standard genome sequencing and annotation.</title>
        <authorList>
            <consortium name="The Broad Institute Genomics Platform"/>
            <consortium name="The Broad Institute Genome Sequencing Center for Infectious Disease"/>
            <person name="Wu L."/>
            <person name="Ma J."/>
        </authorList>
    </citation>
    <scope>NUCLEOTIDE SEQUENCE [LARGE SCALE GENOMIC DNA]</scope>
    <source>
        <strain evidence="5">TBRC 5832</strain>
    </source>
</reference>
<dbReference type="InterPro" id="IPR043129">
    <property type="entry name" value="ATPase_NBD"/>
</dbReference>
<comment type="caution">
    <text evidence="4">The sequence shown here is derived from an EMBL/GenBank/DDBJ whole genome shotgun (WGS) entry which is preliminary data.</text>
</comment>
<dbReference type="Proteomes" id="UP001595867">
    <property type="component" value="Unassembled WGS sequence"/>
</dbReference>
<dbReference type="PANTHER" id="PTHR18964:SF149">
    <property type="entry name" value="BIFUNCTIONAL UDP-N-ACETYLGLUCOSAMINE 2-EPIMERASE_N-ACETYLMANNOSAMINE KINASE"/>
    <property type="match status" value="1"/>
</dbReference>
<dbReference type="InterPro" id="IPR036390">
    <property type="entry name" value="WH_DNA-bd_sf"/>
</dbReference>
<dbReference type="InterPro" id="IPR000835">
    <property type="entry name" value="HTH_MarR-typ"/>
</dbReference>
<evidence type="ECO:0000256" key="1">
    <source>
        <dbReference type="ARBA" id="ARBA00006479"/>
    </source>
</evidence>
<name>A0ABV8IS19_9ACTN</name>
<dbReference type="Gene3D" id="1.10.10.10">
    <property type="entry name" value="Winged helix-like DNA-binding domain superfamily/Winged helix DNA-binding domain"/>
    <property type="match status" value="1"/>
</dbReference>
<dbReference type="InterPro" id="IPR000600">
    <property type="entry name" value="ROK"/>
</dbReference>
<dbReference type="RefSeq" id="WP_378067585.1">
    <property type="nucleotide sequence ID" value="NZ_JBHSBL010000015.1"/>
</dbReference>
<dbReference type="SUPFAM" id="SSF46785">
    <property type="entry name" value="Winged helix' DNA-binding domain"/>
    <property type="match status" value="1"/>
</dbReference>
<protein>
    <submittedName>
        <fullName evidence="4">ROK family protein</fullName>
    </submittedName>
</protein>
<proteinExistence type="inferred from homology"/>
<dbReference type="Pfam" id="PF00480">
    <property type="entry name" value="ROK"/>
    <property type="match status" value="1"/>
</dbReference>
<accession>A0ABV8IS19</accession>
<evidence type="ECO:0000313" key="4">
    <source>
        <dbReference type="EMBL" id="MFC4066620.1"/>
    </source>
</evidence>
<keyword evidence="5" id="KW-1185">Reference proteome</keyword>
<evidence type="ECO:0000259" key="3">
    <source>
        <dbReference type="Pfam" id="PF12802"/>
    </source>
</evidence>
<feature type="compositionally biased region" description="Basic and acidic residues" evidence="2">
    <location>
        <begin position="9"/>
        <end position="19"/>
    </location>
</feature>
<feature type="domain" description="HTH marR-type" evidence="3">
    <location>
        <begin position="34"/>
        <end position="79"/>
    </location>
</feature>